<keyword evidence="6" id="KW-0687">Ribonucleoprotein</keyword>
<evidence type="ECO:0000313" key="10">
    <source>
        <dbReference type="EMBL" id="KAG0264520.1"/>
    </source>
</evidence>
<dbReference type="AlphaFoldDB" id="A0A9P6QDX7"/>
<dbReference type="OrthoDB" id="4207594at2759"/>
<dbReference type="InterPro" id="IPR035979">
    <property type="entry name" value="RBD_domain_sf"/>
</dbReference>
<dbReference type="InterPro" id="IPR022023">
    <property type="entry name" value="U1snRNP70_N"/>
</dbReference>
<protein>
    <recommendedName>
        <fullName evidence="3">U1 small nuclear ribonucleoprotein 70 kDa</fullName>
    </recommendedName>
</protein>
<dbReference type="Proteomes" id="UP000807716">
    <property type="component" value="Unassembled WGS sequence"/>
</dbReference>
<feature type="compositionally biased region" description="Gly residues" evidence="8">
    <location>
        <begin position="210"/>
        <end position="239"/>
    </location>
</feature>
<evidence type="ECO:0000256" key="6">
    <source>
        <dbReference type="ARBA" id="ARBA00023274"/>
    </source>
</evidence>
<dbReference type="GO" id="GO:0003729">
    <property type="term" value="F:mRNA binding"/>
    <property type="evidence" value="ECO:0007669"/>
    <property type="project" value="TreeGrafter"/>
</dbReference>
<evidence type="ECO:0000259" key="9">
    <source>
        <dbReference type="PROSITE" id="PS50102"/>
    </source>
</evidence>
<dbReference type="CDD" id="cd12236">
    <property type="entry name" value="RRM_snRNP70"/>
    <property type="match status" value="1"/>
</dbReference>
<evidence type="ECO:0000256" key="2">
    <source>
        <dbReference type="ARBA" id="ARBA00004642"/>
    </source>
</evidence>
<comment type="subcellular location">
    <subcellularLocation>
        <location evidence="1">Nucleus speckle</location>
    </subcellularLocation>
    <subcellularLocation>
        <location evidence="2">Nucleus</location>
        <location evidence="2">Nucleoplasm</location>
    </subcellularLocation>
</comment>
<dbReference type="GO" id="GO:0071011">
    <property type="term" value="C:precatalytic spliceosome"/>
    <property type="evidence" value="ECO:0007669"/>
    <property type="project" value="TreeGrafter"/>
</dbReference>
<evidence type="ECO:0000313" key="11">
    <source>
        <dbReference type="Proteomes" id="UP000807716"/>
    </source>
</evidence>
<proteinExistence type="predicted"/>
<gene>
    <name evidence="10" type="ORF">DFQ27_001189</name>
</gene>
<dbReference type="Pfam" id="PF00076">
    <property type="entry name" value="RRM_1"/>
    <property type="match status" value="1"/>
</dbReference>
<dbReference type="GO" id="GO:0005685">
    <property type="term" value="C:U1 snRNP"/>
    <property type="evidence" value="ECO:0007669"/>
    <property type="project" value="TreeGrafter"/>
</dbReference>
<dbReference type="PANTHER" id="PTHR13952">
    <property type="entry name" value="U1 SMALL NUCLEAR RIBONUCLEOPROTEIN 70 KD"/>
    <property type="match status" value="1"/>
</dbReference>
<keyword evidence="11" id="KW-1185">Reference proteome</keyword>
<dbReference type="PANTHER" id="PTHR13952:SF5">
    <property type="entry name" value="U1 SMALL NUCLEAR RIBONUCLEOPROTEIN 70 KDA"/>
    <property type="match status" value="1"/>
</dbReference>
<dbReference type="GO" id="GO:0071004">
    <property type="term" value="C:U2-type prespliceosome"/>
    <property type="evidence" value="ECO:0007669"/>
    <property type="project" value="TreeGrafter"/>
</dbReference>
<organism evidence="10 11">
    <name type="scientific">Actinomortierella ambigua</name>
    <dbReference type="NCBI Taxonomy" id="1343610"/>
    <lineage>
        <taxon>Eukaryota</taxon>
        <taxon>Fungi</taxon>
        <taxon>Fungi incertae sedis</taxon>
        <taxon>Mucoromycota</taxon>
        <taxon>Mortierellomycotina</taxon>
        <taxon>Mortierellomycetes</taxon>
        <taxon>Mortierellales</taxon>
        <taxon>Mortierellaceae</taxon>
        <taxon>Actinomortierella</taxon>
    </lineage>
</organism>
<dbReference type="GO" id="GO:0000398">
    <property type="term" value="P:mRNA splicing, via spliceosome"/>
    <property type="evidence" value="ECO:0007669"/>
    <property type="project" value="TreeGrafter"/>
</dbReference>
<evidence type="ECO:0000256" key="5">
    <source>
        <dbReference type="ARBA" id="ARBA00023242"/>
    </source>
</evidence>
<dbReference type="InterPro" id="IPR012677">
    <property type="entry name" value="Nucleotide-bd_a/b_plait_sf"/>
</dbReference>
<evidence type="ECO:0000256" key="8">
    <source>
        <dbReference type="SAM" id="MobiDB-lite"/>
    </source>
</evidence>
<dbReference type="SUPFAM" id="SSF54928">
    <property type="entry name" value="RNA-binding domain, RBD"/>
    <property type="match status" value="1"/>
</dbReference>
<evidence type="ECO:0000256" key="4">
    <source>
        <dbReference type="ARBA" id="ARBA00022884"/>
    </source>
</evidence>
<feature type="domain" description="RRM" evidence="9">
    <location>
        <begin position="100"/>
        <end position="177"/>
    </location>
</feature>
<feature type="region of interest" description="Disordered" evidence="8">
    <location>
        <begin position="182"/>
        <end position="335"/>
    </location>
</feature>
<accession>A0A9P6QDX7</accession>
<reference evidence="10" key="1">
    <citation type="journal article" date="2020" name="Fungal Divers.">
        <title>Resolving the Mortierellaceae phylogeny through synthesis of multi-gene phylogenetics and phylogenomics.</title>
        <authorList>
            <person name="Vandepol N."/>
            <person name="Liber J."/>
            <person name="Desiro A."/>
            <person name="Na H."/>
            <person name="Kennedy M."/>
            <person name="Barry K."/>
            <person name="Grigoriev I.V."/>
            <person name="Miller A.N."/>
            <person name="O'Donnell K."/>
            <person name="Stajich J.E."/>
            <person name="Bonito G."/>
        </authorList>
    </citation>
    <scope>NUCLEOTIDE SEQUENCE</scope>
    <source>
        <strain evidence="10">BC1065</strain>
    </source>
</reference>
<dbReference type="SMART" id="SM00360">
    <property type="entry name" value="RRM"/>
    <property type="match status" value="1"/>
</dbReference>
<feature type="compositionally biased region" description="Basic residues" evidence="8">
    <location>
        <begin position="308"/>
        <end position="318"/>
    </location>
</feature>
<sequence>MTDRLPPHLLRLFAPRPPLPYVPPLDREPGKKRENNLTSLSQFLPLCKGHDPDYVATLTIAERKKKKMNEKKALYDERIKKGLEEWDPNADPNVGGDPYKTLFISRLNFQVTEKELRREFEMYGPIENIRVVRAKDEQSRGYAFIEYEREKDMKAAYKDADGIKILGRRVVVDVERGRTVKGWKPKRLGGGLGGTRIGAPHENQAASGRAQGGGSSSNSVSGGGTGSNSYERGGGGGRQFGDRDRGGRGGGGGGRFDRGGDRYGGGGAGGDRDRDRDRGRGYGDRNGDRNGGSSRGGYRDRSHERDSKRRRSRSRSRSPRGYGDYSRGRRDSRGY</sequence>
<dbReference type="GO" id="GO:0030619">
    <property type="term" value="F:U1 snRNA binding"/>
    <property type="evidence" value="ECO:0007669"/>
    <property type="project" value="InterPro"/>
</dbReference>
<dbReference type="InterPro" id="IPR034143">
    <property type="entry name" value="snRNP70_RRM"/>
</dbReference>
<feature type="compositionally biased region" description="Basic and acidic residues" evidence="8">
    <location>
        <begin position="270"/>
        <end position="288"/>
    </location>
</feature>
<dbReference type="Gene3D" id="3.30.70.330">
    <property type="match status" value="1"/>
</dbReference>
<dbReference type="InterPro" id="IPR000504">
    <property type="entry name" value="RRM_dom"/>
</dbReference>
<feature type="compositionally biased region" description="Basic and acidic residues" evidence="8">
    <location>
        <begin position="297"/>
        <end position="307"/>
    </location>
</feature>
<feature type="compositionally biased region" description="Basic and acidic residues" evidence="8">
    <location>
        <begin position="326"/>
        <end position="335"/>
    </location>
</feature>
<dbReference type="InterPro" id="IPR051183">
    <property type="entry name" value="U1_U11-U12_snRNP_70-35kDa"/>
</dbReference>
<dbReference type="Pfam" id="PF12220">
    <property type="entry name" value="U1snRNP70_N"/>
    <property type="match status" value="1"/>
</dbReference>
<dbReference type="PROSITE" id="PS50102">
    <property type="entry name" value="RRM"/>
    <property type="match status" value="1"/>
</dbReference>
<dbReference type="GO" id="GO:0016607">
    <property type="term" value="C:nuclear speck"/>
    <property type="evidence" value="ECO:0007669"/>
    <property type="project" value="UniProtKB-SubCell"/>
</dbReference>
<evidence type="ECO:0000256" key="3">
    <source>
        <dbReference type="ARBA" id="ARBA00016996"/>
    </source>
</evidence>
<comment type="caution">
    <text evidence="10">The sequence shown here is derived from an EMBL/GenBank/DDBJ whole genome shotgun (WGS) entry which is preliminary data.</text>
</comment>
<name>A0A9P6QDX7_9FUNG</name>
<dbReference type="FunFam" id="3.30.70.330:FF:001585">
    <property type="entry name" value="U1 small nuclear ribonucleoprotein 70 kDa"/>
    <property type="match status" value="1"/>
</dbReference>
<keyword evidence="5" id="KW-0539">Nucleus</keyword>
<evidence type="ECO:0000256" key="1">
    <source>
        <dbReference type="ARBA" id="ARBA00004324"/>
    </source>
</evidence>
<keyword evidence="4 7" id="KW-0694">RNA-binding</keyword>
<evidence type="ECO:0000256" key="7">
    <source>
        <dbReference type="PROSITE-ProRule" id="PRU00176"/>
    </source>
</evidence>
<dbReference type="EMBL" id="JAAAJB010000138">
    <property type="protein sequence ID" value="KAG0264520.1"/>
    <property type="molecule type" value="Genomic_DNA"/>
</dbReference>